<proteinExistence type="inferred from homology"/>
<reference evidence="10 11" key="2">
    <citation type="submission" date="2020-03" db="EMBL/GenBank/DDBJ databases">
        <title>Bacillus aquiflavi sp. nov., isolated from yellow water of strong flavor Chinese baijiu in Yibin region of China.</title>
        <authorList>
            <person name="Xie J."/>
        </authorList>
    </citation>
    <scope>NUCLEOTIDE SEQUENCE [LARGE SCALE GENOMIC DNA]</scope>
    <source>
        <strain evidence="10 11">Gsoil 114</strain>
    </source>
</reference>
<feature type="transmembrane region" description="Helical" evidence="8">
    <location>
        <begin position="174"/>
        <end position="195"/>
    </location>
</feature>
<dbReference type="InterPro" id="IPR036259">
    <property type="entry name" value="MFS_trans_sf"/>
</dbReference>
<dbReference type="SUPFAM" id="SSF103473">
    <property type="entry name" value="MFS general substrate transporter"/>
    <property type="match status" value="1"/>
</dbReference>
<dbReference type="CDD" id="cd17503">
    <property type="entry name" value="MFS_LmrB_MDR_like"/>
    <property type="match status" value="1"/>
</dbReference>
<dbReference type="Pfam" id="PF07690">
    <property type="entry name" value="MFS_1"/>
    <property type="match status" value="1"/>
</dbReference>
<reference evidence="10 11" key="1">
    <citation type="submission" date="2020-02" db="EMBL/GenBank/DDBJ databases">
        <authorList>
            <person name="Feng H."/>
        </authorList>
    </citation>
    <scope>NUCLEOTIDE SEQUENCE [LARGE SCALE GENOMIC DNA]</scope>
    <source>
        <strain evidence="10 11">Gsoil 114</strain>
    </source>
</reference>
<dbReference type="EMBL" id="JAAIWK010000003">
    <property type="protein sequence ID" value="NEY18939.1"/>
    <property type="molecule type" value="Genomic_DNA"/>
</dbReference>
<keyword evidence="7 8" id="KW-0472">Membrane</keyword>
<evidence type="ECO:0000256" key="8">
    <source>
        <dbReference type="SAM" id="Phobius"/>
    </source>
</evidence>
<evidence type="ECO:0000256" key="6">
    <source>
        <dbReference type="ARBA" id="ARBA00022989"/>
    </source>
</evidence>
<feature type="transmembrane region" description="Helical" evidence="8">
    <location>
        <begin position="207"/>
        <end position="225"/>
    </location>
</feature>
<feature type="transmembrane region" description="Helical" evidence="8">
    <location>
        <begin position="453"/>
        <end position="471"/>
    </location>
</feature>
<feature type="transmembrane region" description="Helical" evidence="8">
    <location>
        <begin position="410"/>
        <end position="433"/>
    </location>
</feature>
<dbReference type="InterPro" id="IPR011701">
    <property type="entry name" value="MFS"/>
</dbReference>
<dbReference type="AlphaFoldDB" id="A0A6M0P4R0"/>
<evidence type="ECO:0000313" key="10">
    <source>
        <dbReference type="EMBL" id="NEY18939.1"/>
    </source>
</evidence>
<feature type="transmembrane region" description="Helical" evidence="8">
    <location>
        <begin position="85"/>
        <end position="105"/>
    </location>
</feature>
<feature type="transmembrane region" description="Helical" evidence="8">
    <location>
        <begin position="12"/>
        <end position="33"/>
    </location>
</feature>
<feature type="transmembrane region" description="Helical" evidence="8">
    <location>
        <begin position="147"/>
        <end position="168"/>
    </location>
</feature>
<dbReference type="PANTHER" id="PTHR42718">
    <property type="entry name" value="MAJOR FACILITATOR SUPERFAMILY MULTIDRUG TRANSPORTER MFSC"/>
    <property type="match status" value="1"/>
</dbReference>
<evidence type="ECO:0000259" key="9">
    <source>
        <dbReference type="PROSITE" id="PS50850"/>
    </source>
</evidence>
<keyword evidence="5 8" id="KW-0812">Transmembrane</keyword>
<dbReference type="Gene3D" id="1.20.1250.20">
    <property type="entry name" value="MFS general substrate transporter like domains"/>
    <property type="match status" value="1"/>
</dbReference>
<feature type="transmembrane region" description="Helical" evidence="8">
    <location>
        <begin position="111"/>
        <end position="135"/>
    </location>
</feature>
<dbReference type="NCBIfam" id="TIGR00711">
    <property type="entry name" value="efflux_EmrB"/>
    <property type="match status" value="1"/>
</dbReference>
<dbReference type="Gene3D" id="1.20.1720.10">
    <property type="entry name" value="Multidrug resistance protein D"/>
    <property type="match status" value="1"/>
</dbReference>
<feature type="transmembrane region" description="Helical" evidence="8">
    <location>
        <begin position="237"/>
        <end position="256"/>
    </location>
</feature>
<evidence type="ECO:0000256" key="4">
    <source>
        <dbReference type="ARBA" id="ARBA00022475"/>
    </source>
</evidence>
<feature type="transmembrane region" description="Helical" evidence="8">
    <location>
        <begin position="309"/>
        <end position="327"/>
    </location>
</feature>
<dbReference type="PROSITE" id="PS50850">
    <property type="entry name" value="MFS"/>
    <property type="match status" value="1"/>
</dbReference>
<protein>
    <submittedName>
        <fullName evidence="10">Multidrug efflux MFS transporter</fullName>
    </submittedName>
</protein>
<dbReference type="GO" id="GO:0005886">
    <property type="term" value="C:plasma membrane"/>
    <property type="evidence" value="ECO:0007669"/>
    <property type="project" value="UniProtKB-SubCell"/>
</dbReference>
<keyword evidence="3" id="KW-0813">Transport</keyword>
<sequence>MSNHVLSNSEEFSIRNILPILFALVVTMLLVMLDSTVMNIALPSLEKTLHTDLKTIQWAITGYTLALSAVIPLAGWFSDRFKAKWVLTVCIIAFTISSILCSIAATAAQLITFRVIQGLSGGMIAPICMAVSFTVAPPDKRGSIMGILGLPMLVSPILGPILSGYFLQYFNWHWIFRINLPIGIIALCLVLKFIPISKSNRIFKLDVLGAILAPLSFTTLVYSVHNTSTYGWTNSHTILPLVIGIFLLILFIFIELNQQEPLIELRCFSSLEFSKGMILTCLNWMTLFGSTLLVPVFLQQVRGLSTLEAGLQIIPQAVMSFIGMLIGGKLLDKYGVKPVVFTGMALFSFALFCLSNIQPNTNAYLMTGVITLMGLGQGLTTMQLGTHVLKSAPAKLISRVTTLTNSSQQVFSSFAVAILSGVLSSNISHHLHLLHHSGSREVIKATTSGFHDTFSFAMILMLCGVIVSLFLQTKKAEQTVKPSQTLKESKNIKQDKS</sequence>
<comment type="caution">
    <text evidence="10">The sequence shown here is derived from an EMBL/GenBank/DDBJ whole genome shotgun (WGS) entry which is preliminary data.</text>
</comment>
<dbReference type="PRINTS" id="PR01036">
    <property type="entry name" value="TCRTETB"/>
</dbReference>
<evidence type="ECO:0000313" key="11">
    <source>
        <dbReference type="Proteomes" id="UP000476934"/>
    </source>
</evidence>
<dbReference type="PANTHER" id="PTHR42718:SF9">
    <property type="entry name" value="MAJOR FACILITATOR SUPERFAMILY MULTIDRUG TRANSPORTER MFSC"/>
    <property type="match status" value="1"/>
</dbReference>
<name>A0A6M0P4R0_9BACI</name>
<feature type="transmembrane region" description="Helical" evidence="8">
    <location>
        <begin position="56"/>
        <end position="78"/>
    </location>
</feature>
<comment type="similarity">
    <text evidence="2">Belongs to the major facilitator superfamily. EmrB family.</text>
</comment>
<gene>
    <name evidence="10" type="ORF">G4D61_03010</name>
</gene>
<feature type="transmembrane region" description="Helical" evidence="8">
    <location>
        <begin position="277"/>
        <end position="297"/>
    </location>
</feature>
<organism evidence="10 11">
    <name type="scientific">Heyndrickxia ginsengihumi</name>
    <dbReference type="NCBI Taxonomy" id="363870"/>
    <lineage>
        <taxon>Bacteria</taxon>
        <taxon>Bacillati</taxon>
        <taxon>Bacillota</taxon>
        <taxon>Bacilli</taxon>
        <taxon>Bacillales</taxon>
        <taxon>Bacillaceae</taxon>
        <taxon>Heyndrickxia</taxon>
    </lineage>
</organism>
<evidence type="ECO:0000256" key="2">
    <source>
        <dbReference type="ARBA" id="ARBA00008537"/>
    </source>
</evidence>
<evidence type="ECO:0000256" key="5">
    <source>
        <dbReference type="ARBA" id="ARBA00022692"/>
    </source>
</evidence>
<feature type="domain" description="Major facilitator superfamily (MFS) profile" evidence="9">
    <location>
        <begin position="20"/>
        <end position="476"/>
    </location>
</feature>
<dbReference type="Proteomes" id="UP000476934">
    <property type="component" value="Unassembled WGS sequence"/>
</dbReference>
<dbReference type="GO" id="GO:0022857">
    <property type="term" value="F:transmembrane transporter activity"/>
    <property type="evidence" value="ECO:0007669"/>
    <property type="project" value="InterPro"/>
</dbReference>
<feature type="transmembrane region" description="Helical" evidence="8">
    <location>
        <begin position="363"/>
        <end position="389"/>
    </location>
</feature>
<comment type="subcellular location">
    <subcellularLocation>
        <location evidence="1">Cell membrane</location>
        <topology evidence="1">Multi-pass membrane protein</topology>
    </subcellularLocation>
</comment>
<evidence type="ECO:0000256" key="7">
    <source>
        <dbReference type="ARBA" id="ARBA00023136"/>
    </source>
</evidence>
<dbReference type="RefSeq" id="WP_025729626.1">
    <property type="nucleotide sequence ID" value="NZ_JAAIWK010000003.1"/>
</dbReference>
<accession>A0A6M0P4R0</accession>
<keyword evidence="6 8" id="KW-1133">Transmembrane helix</keyword>
<dbReference type="InterPro" id="IPR004638">
    <property type="entry name" value="EmrB-like"/>
</dbReference>
<feature type="transmembrane region" description="Helical" evidence="8">
    <location>
        <begin position="339"/>
        <end position="357"/>
    </location>
</feature>
<evidence type="ECO:0000256" key="1">
    <source>
        <dbReference type="ARBA" id="ARBA00004651"/>
    </source>
</evidence>
<keyword evidence="11" id="KW-1185">Reference proteome</keyword>
<keyword evidence="4" id="KW-1003">Cell membrane</keyword>
<evidence type="ECO:0000256" key="3">
    <source>
        <dbReference type="ARBA" id="ARBA00022448"/>
    </source>
</evidence>
<dbReference type="InterPro" id="IPR020846">
    <property type="entry name" value="MFS_dom"/>
</dbReference>